<proteinExistence type="predicted"/>
<accession>A0A1X6NHK5</accession>
<evidence type="ECO:0000313" key="2">
    <source>
        <dbReference type="EMBL" id="OSX67853.1"/>
    </source>
</evidence>
<dbReference type="EMBL" id="KZ110591">
    <property type="protein sequence ID" value="OSX67853.1"/>
    <property type="molecule type" value="Genomic_DNA"/>
</dbReference>
<dbReference type="CDD" id="cd11576">
    <property type="entry name" value="GH99_GH71_like_2"/>
    <property type="match status" value="1"/>
</dbReference>
<feature type="compositionally biased region" description="Polar residues" evidence="1">
    <location>
        <begin position="684"/>
        <end position="693"/>
    </location>
</feature>
<feature type="compositionally biased region" description="Polar residues" evidence="1">
    <location>
        <begin position="601"/>
        <end position="610"/>
    </location>
</feature>
<feature type="region of interest" description="Disordered" evidence="1">
    <location>
        <begin position="437"/>
        <end position="583"/>
    </location>
</feature>
<sequence length="859" mass="94769">MSNQQHVNPRTIQDKFMVGYQGWFTCAGDGPPLGPGHHGWLHWFNYPIPDGGRPNTDLWPDVSDYSPSELYPAPGLKYSNDEQAFLFSSRHPKTVQRHFRWMAEHGVDGAFLQRFAGQTDLEAGNEAIRNQRDEVGDRVREAAEQEGRVFAIMYDIAGVSPERIQRVIEHDWMHLIHEKGVLDSPSYLRERGRAVVTLWGFGFADTGHDPATIRAITAFIRNNTPGGAYIMAGIPAHWRTSVSDADPNPEFVNVWLEEFDALSPWTIGRYHNEETADWFEKEKIKGDVELINERNKLWEQGKVKRKIDYIPVIFPGGSGHNLSEGKWGWNDAPRQGGRFMWRQLVNVRRHGVRTVYGAMWDEYDEGTAFLPVVSKKHQVPVLETHKFMALDEDGYDLPPDWYMRICGFAGESLRGERILHDTFPSKELEDYWSTRPRYEDNEAQAGPSMSSEGKSSGYAEWSKALEGHEGDVDVPPPPYTLEMENPATEPVTPAAPAATHLGTSVLRAGSVGPPLPPPSTRPSRSSTLSSTSSSSSSGSSSSSSSHWVPPLVNRASRPDAAASLSRTHSSHPSQVQTLSDQFSKQTIEDAEYEGASLNRASSHNVYTAQPGQPARLTSEVSQATWPPTDWGVSNSAQTYPGYPGHSQHDQSYTPGYAPGYIPNGPPPPLQPRPSLSRPSPPQPYGSTHATSHSRVNEFPSFNGPPGSPGAYHPHAPHSPPPPHSPHSSYSPHAPPPHLPPSPHPPHSPHYSYMPPPGPPPGRPDVQFPQAYPAPQHPPQPLDPYGFPYPAPGPQNVYGGPYPPPPGPPPPPPRPGSYPNSGAPLMDRRPSLSSNPLGYAEARLQNLAQSGQRLWNKHTK</sequence>
<name>A0A1X6NHK5_9APHY</name>
<dbReference type="AlphaFoldDB" id="A0A1X6NHK5"/>
<feature type="compositionally biased region" description="Polar residues" evidence="1">
    <location>
        <begin position="618"/>
        <end position="638"/>
    </location>
</feature>
<dbReference type="GeneID" id="36326738"/>
<organism evidence="2 3">
    <name type="scientific">Postia placenta MAD-698-R-SB12</name>
    <dbReference type="NCBI Taxonomy" id="670580"/>
    <lineage>
        <taxon>Eukaryota</taxon>
        <taxon>Fungi</taxon>
        <taxon>Dikarya</taxon>
        <taxon>Basidiomycota</taxon>
        <taxon>Agaricomycotina</taxon>
        <taxon>Agaricomycetes</taxon>
        <taxon>Polyporales</taxon>
        <taxon>Adustoporiaceae</taxon>
        <taxon>Rhodonia</taxon>
    </lineage>
</organism>
<dbReference type="STRING" id="670580.A0A1X6NHK5"/>
<feature type="compositionally biased region" description="Low complexity" evidence="1">
    <location>
        <begin position="521"/>
        <end position="545"/>
    </location>
</feature>
<feature type="compositionally biased region" description="Pro residues" evidence="1">
    <location>
        <begin position="800"/>
        <end position="815"/>
    </location>
</feature>
<protein>
    <recommendedName>
        <fullName evidence="4">Xylosidase/arabinosidase</fullName>
    </recommendedName>
</protein>
<feature type="compositionally biased region" description="Low complexity" evidence="1">
    <location>
        <begin position="486"/>
        <end position="499"/>
    </location>
</feature>
<evidence type="ECO:0000256" key="1">
    <source>
        <dbReference type="SAM" id="MobiDB-lite"/>
    </source>
</evidence>
<dbReference type="OrthoDB" id="2589715at2759"/>
<feature type="region of interest" description="Disordered" evidence="1">
    <location>
        <begin position="601"/>
        <end position="839"/>
    </location>
</feature>
<feature type="compositionally biased region" description="Pro residues" evidence="1">
    <location>
        <begin position="774"/>
        <end position="792"/>
    </location>
</feature>
<evidence type="ECO:0008006" key="4">
    <source>
        <dbReference type="Google" id="ProtNLM"/>
    </source>
</evidence>
<feature type="compositionally biased region" description="Pro residues" evidence="1">
    <location>
        <begin position="732"/>
        <end position="762"/>
    </location>
</feature>
<feature type="compositionally biased region" description="Low complexity" evidence="1">
    <location>
        <begin position="698"/>
        <end position="713"/>
    </location>
</feature>
<evidence type="ECO:0000313" key="3">
    <source>
        <dbReference type="Proteomes" id="UP000194127"/>
    </source>
</evidence>
<dbReference type="Proteomes" id="UP000194127">
    <property type="component" value="Unassembled WGS sequence"/>
</dbReference>
<gene>
    <name evidence="2" type="ORF">POSPLADRAFT_1064322</name>
</gene>
<reference evidence="2 3" key="1">
    <citation type="submission" date="2017-04" db="EMBL/GenBank/DDBJ databases">
        <title>Genome Sequence of the Model Brown-Rot Fungus Postia placenta SB12.</title>
        <authorList>
            <consortium name="DOE Joint Genome Institute"/>
            <person name="Gaskell J."/>
            <person name="Kersten P."/>
            <person name="Larrondo L.F."/>
            <person name="Canessa P."/>
            <person name="Martinez D."/>
            <person name="Hibbett D."/>
            <person name="Schmoll M."/>
            <person name="Kubicek C.P."/>
            <person name="Martinez A.T."/>
            <person name="Yadav J."/>
            <person name="Master E."/>
            <person name="Magnuson J.K."/>
            <person name="James T."/>
            <person name="Yaver D."/>
            <person name="Berka R."/>
            <person name="Labutti K."/>
            <person name="Lipzen A."/>
            <person name="Aerts A."/>
            <person name="Barry K."/>
            <person name="Henrissat B."/>
            <person name="Blanchette R."/>
            <person name="Grigoriev I."/>
            <person name="Cullen D."/>
        </authorList>
    </citation>
    <scope>NUCLEOTIDE SEQUENCE [LARGE SCALE GENOMIC DNA]</scope>
    <source>
        <strain evidence="2 3">MAD-698-R-SB12</strain>
    </source>
</reference>
<keyword evidence="3" id="KW-1185">Reference proteome</keyword>
<dbReference type="Gene3D" id="3.20.20.80">
    <property type="entry name" value="Glycosidases"/>
    <property type="match status" value="1"/>
</dbReference>
<dbReference type="RefSeq" id="XP_024344647.1">
    <property type="nucleotide sequence ID" value="XM_024481788.1"/>
</dbReference>
<feature type="compositionally biased region" description="Polar residues" evidence="1">
    <location>
        <begin position="564"/>
        <end position="583"/>
    </location>
</feature>